<evidence type="ECO:0000313" key="1">
    <source>
        <dbReference type="EMBL" id="RKX70597.1"/>
    </source>
</evidence>
<protein>
    <submittedName>
        <fullName evidence="1">Uncharacterized protein</fullName>
    </submittedName>
</protein>
<gene>
    <name evidence="1" type="ORF">DRP53_04495</name>
</gene>
<name>A0A660SIN0_UNCW3</name>
<dbReference type="EMBL" id="QNBE01000034">
    <property type="protein sequence ID" value="RKX70597.1"/>
    <property type="molecule type" value="Genomic_DNA"/>
</dbReference>
<comment type="caution">
    <text evidence="1">The sequence shown here is derived from an EMBL/GenBank/DDBJ whole genome shotgun (WGS) entry which is preliminary data.</text>
</comment>
<organism evidence="1 2">
    <name type="scientific">candidate division WOR-3 bacterium</name>
    <dbReference type="NCBI Taxonomy" id="2052148"/>
    <lineage>
        <taxon>Bacteria</taxon>
        <taxon>Bacteria division WOR-3</taxon>
    </lineage>
</organism>
<proteinExistence type="predicted"/>
<accession>A0A660SIN0</accession>
<dbReference type="Proteomes" id="UP000268469">
    <property type="component" value="Unassembled WGS sequence"/>
</dbReference>
<reference evidence="1 2" key="1">
    <citation type="submission" date="2018-06" db="EMBL/GenBank/DDBJ databases">
        <title>Extensive metabolic versatility and redundancy in microbially diverse, dynamic hydrothermal sediments.</title>
        <authorList>
            <person name="Dombrowski N."/>
            <person name="Teske A."/>
            <person name="Baker B.J."/>
        </authorList>
    </citation>
    <scope>NUCLEOTIDE SEQUENCE [LARGE SCALE GENOMIC DNA]</scope>
    <source>
        <strain evidence="1">B36_G15</strain>
    </source>
</reference>
<dbReference type="AlphaFoldDB" id="A0A660SIN0"/>
<evidence type="ECO:0000313" key="2">
    <source>
        <dbReference type="Proteomes" id="UP000268469"/>
    </source>
</evidence>
<sequence length="267" mass="31014">MSLILVIILTGNWDQGVPFKPRIWSRPVQHENNVESYYIDYIAAEDNLVRFGCCMMSMGSCILGLAIRGDTSLGKLEKGLEKWSVTVSYNPGICLSGSYFHRLYPGEGVSMDPVRALYWLNSVEISIGYKIGQRFKLVMGSGYLWPWKYRAWDDASKSYFWKGAWCIPVCLGVEKSFERKAVHFYRFQIEYYLWRYLHKEAELVQGGGVSYAFGVRLRIRNTLMLELSPSFRLGFVKEYKGYRWGPPLEWYPSGIYFKVGLFSPLRR</sequence>